<reference evidence="1" key="1">
    <citation type="submission" date="2022-11" db="EMBL/GenBank/DDBJ databases">
        <authorList>
            <person name="Mo P."/>
        </authorList>
    </citation>
    <scope>NUCLEOTIDE SEQUENCE</scope>
    <source>
        <strain evidence="1">HUAS 11-8</strain>
    </source>
</reference>
<dbReference type="RefSeq" id="WP_268755041.1">
    <property type="nucleotide sequence ID" value="NZ_CP113836.1"/>
</dbReference>
<evidence type="ECO:0000313" key="2">
    <source>
        <dbReference type="Proteomes" id="UP001163203"/>
    </source>
</evidence>
<evidence type="ECO:0008006" key="3">
    <source>
        <dbReference type="Google" id="ProtNLM"/>
    </source>
</evidence>
<gene>
    <name evidence="1" type="ORF">ORV05_28340</name>
</gene>
<dbReference type="EMBL" id="CP113836">
    <property type="protein sequence ID" value="WAL64816.1"/>
    <property type="molecule type" value="Genomic_DNA"/>
</dbReference>
<sequence>MGKRLALTLSDDTHGQVKALAAEAGLSVRAWLVAAVEREAFRQLCAKADEWWHEHPGEVQAATEGYHRRQEWRTEIQRASSAA</sequence>
<protein>
    <recommendedName>
        <fullName evidence="3">CopG family transcriptional regulator</fullName>
    </recommendedName>
</protein>
<keyword evidence="2" id="KW-1185">Reference proteome</keyword>
<dbReference type="Proteomes" id="UP001163203">
    <property type="component" value="Chromosome"/>
</dbReference>
<accession>A0ABY7B1M7</accession>
<proteinExistence type="predicted"/>
<organism evidence="1 2">
    <name type="scientific">Amycolatopsis cynarae</name>
    <dbReference type="NCBI Taxonomy" id="2995223"/>
    <lineage>
        <taxon>Bacteria</taxon>
        <taxon>Bacillati</taxon>
        <taxon>Actinomycetota</taxon>
        <taxon>Actinomycetes</taxon>
        <taxon>Pseudonocardiales</taxon>
        <taxon>Pseudonocardiaceae</taxon>
        <taxon>Amycolatopsis</taxon>
    </lineage>
</organism>
<evidence type="ECO:0000313" key="1">
    <source>
        <dbReference type="EMBL" id="WAL64816.1"/>
    </source>
</evidence>
<name>A0ABY7B1M7_9PSEU</name>